<feature type="domain" description="Toxin YqcG C-terminal" evidence="1">
    <location>
        <begin position="67"/>
        <end position="123"/>
    </location>
</feature>
<dbReference type="Pfam" id="PF14410">
    <property type="entry name" value="GH-E"/>
    <property type="match status" value="1"/>
</dbReference>
<dbReference type="EMBL" id="MWQA01000001">
    <property type="protein sequence ID" value="ORC07728.1"/>
    <property type="molecule type" value="Genomic_DNA"/>
</dbReference>
<dbReference type="Proteomes" id="UP000192335">
    <property type="component" value="Unassembled WGS sequence"/>
</dbReference>
<evidence type="ECO:0000313" key="2">
    <source>
        <dbReference type="EMBL" id="ORC07728.1"/>
    </source>
</evidence>
<dbReference type="AlphaFoldDB" id="A0A8E2LP12"/>
<proteinExistence type="predicted"/>
<gene>
    <name evidence="2" type="ORF">B4U45_15115</name>
</gene>
<evidence type="ECO:0000313" key="3">
    <source>
        <dbReference type="Proteomes" id="UP000192335"/>
    </source>
</evidence>
<accession>A0A8E2LP12</accession>
<reference evidence="2 3" key="1">
    <citation type="submission" date="2017-02" db="EMBL/GenBank/DDBJ databases">
        <title>Mycobacterium kansasii genomes.</title>
        <authorList>
            <person name="Borowka P."/>
            <person name="Strapagiel D."/>
            <person name="Marciniak B."/>
            <person name="Lach J."/>
            <person name="Bakula Z."/>
            <person name="Van Ingen J."/>
            <person name="Safianowska A."/>
            <person name="Brzostek A."/>
            <person name="Dziadek J."/>
            <person name="Jagielski T."/>
        </authorList>
    </citation>
    <scope>NUCLEOTIDE SEQUENCE [LARGE SCALE GENOMIC DNA]</scope>
    <source>
        <strain evidence="2 3">12MK</strain>
    </source>
</reference>
<sequence>MAPLHQVGTRQAVEAAARKTPDGKYYVSATDENVLIPVSKQYEDAILNLPKSADGKYYLGADGARYPVDPTYHLGHVGGQEWWRIRDTAIQQHWTRQQLIEYCNRPELYQLEDAPGNLSHAFELPREAG</sequence>
<comment type="caution">
    <text evidence="2">The sequence shown here is derived from an EMBL/GenBank/DDBJ whole genome shotgun (WGS) entry which is preliminary data.</text>
</comment>
<dbReference type="InterPro" id="IPR026835">
    <property type="entry name" value="YqcG_C"/>
</dbReference>
<evidence type="ECO:0000259" key="1">
    <source>
        <dbReference type="Pfam" id="PF14410"/>
    </source>
</evidence>
<name>A0A8E2LP12_9MYCO</name>
<protein>
    <recommendedName>
        <fullName evidence="1">Toxin YqcG C-terminal domain-containing protein</fullName>
    </recommendedName>
</protein>
<organism evidence="2 3">
    <name type="scientific">Mycobacterium persicum</name>
    <dbReference type="NCBI Taxonomy" id="1487726"/>
    <lineage>
        <taxon>Bacteria</taxon>
        <taxon>Bacillati</taxon>
        <taxon>Actinomycetota</taxon>
        <taxon>Actinomycetes</taxon>
        <taxon>Mycobacteriales</taxon>
        <taxon>Mycobacteriaceae</taxon>
        <taxon>Mycobacterium</taxon>
    </lineage>
</organism>